<dbReference type="PROSITE" id="PS51736">
    <property type="entry name" value="RECOMBINASES_3"/>
    <property type="match status" value="1"/>
</dbReference>
<accession>A0AAV3XEZ2</accession>
<sequence length="138" mass="15823">MILNLSEIMFLTPKQVQKQYGYHPKTLANWADEGKIVCTKSPGGHRRYLASSLEAMKSQEGETILYARISTPAQKPELENQVTYLGQNYPGCQCIREIGSGLNFKRKKFLALMERVSKREVKRIVVAHKDRLCRFGFD</sequence>
<evidence type="ECO:0000313" key="2">
    <source>
        <dbReference type="EMBL" id="GET40445.1"/>
    </source>
</evidence>
<organism evidence="2 3">
    <name type="scientific">Microseira wollei NIES-4236</name>
    <dbReference type="NCBI Taxonomy" id="2530354"/>
    <lineage>
        <taxon>Bacteria</taxon>
        <taxon>Bacillati</taxon>
        <taxon>Cyanobacteriota</taxon>
        <taxon>Cyanophyceae</taxon>
        <taxon>Oscillatoriophycideae</taxon>
        <taxon>Aerosakkonematales</taxon>
        <taxon>Aerosakkonemataceae</taxon>
        <taxon>Microseira</taxon>
    </lineage>
</organism>
<dbReference type="InterPro" id="IPR041657">
    <property type="entry name" value="HTH_17"/>
</dbReference>
<dbReference type="InterPro" id="IPR006119">
    <property type="entry name" value="Resolv_N"/>
</dbReference>
<dbReference type="PANTHER" id="PTHR36172:SF1">
    <property type="entry name" value="RESOLVASE-RELATED"/>
    <property type="match status" value="1"/>
</dbReference>
<dbReference type="SUPFAM" id="SSF53041">
    <property type="entry name" value="Resolvase-like"/>
    <property type="match status" value="1"/>
</dbReference>
<proteinExistence type="predicted"/>
<dbReference type="NCBIfam" id="NF033518">
    <property type="entry name" value="transpos_IS607"/>
    <property type="match status" value="1"/>
</dbReference>
<evidence type="ECO:0000313" key="3">
    <source>
        <dbReference type="Proteomes" id="UP001050975"/>
    </source>
</evidence>
<dbReference type="Gene3D" id="1.10.1660.10">
    <property type="match status" value="1"/>
</dbReference>
<dbReference type="Gene3D" id="3.40.50.1390">
    <property type="entry name" value="Resolvase, N-terminal catalytic domain"/>
    <property type="match status" value="1"/>
</dbReference>
<dbReference type="InterPro" id="IPR036162">
    <property type="entry name" value="Resolvase-like_N_sf"/>
</dbReference>
<dbReference type="Proteomes" id="UP001050975">
    <property type="component" value="Unassembled WGS sequence"/>
</dbReference>
<dbReference type="RefSeq" id="WP_226586282.1">
    <property type="nucleotide sequence ID" value="NZ_BLAY01000091.1"/>
</dbReference>
<comment type="caution">
    <text evidence="2">The sequence shown here is derived from an EMBL/GenBank/DDBJ whole genome shotgun (WGS) entry which is preliminary data.</text>
</comment>
<dbReference type="Pfam" id="PF00239">
    <property type="entry name" value="Resolvase"/>
    <property type="match status" value="1"/>
</dbReference>
<dbReference type="InterPro" id="IPR051491">
    <property type="entry name" value="Recombinase/Transposase-rel"/>
</dbReference>
<dbReference type="EMBL" id="BLAY01000091">
    <property type="protein sequence ID" value="GET40445.1"/>
    <property type="molecule type" value="Genomic_DNA"/>
</dbReference>
<dbReference type="SUPFAM" id="SSF46955">
    <property type="entry name" value="Putative DNA-binding domain"/>
    <property type="match status" value="1"/>
</dbReference>
<dbReference type="AlphaFoldDB" id="A0AAV3XEZ2"/>
<feature type="domain" description="Resolvase/invertase-type recombinase catalytic" evidence="1">
    <location>
        <begin position="62"/>
        <end position="138"/>
    </location>
</feature>
<dbReference type="InterPro" id="IPR048046">
    <property type="entry name" value="Transpos_IS607"/>
</dbReference>
<dbReference type="Pfam" id="PF12728">
    <property type="entry name" value="HTH_17"/>
    <property type="match status" value="1"/>
</dbReference>
<protein>
    <submittedName>
        <fullName evidence="2">Resolvase domain protein</fullName>
    </submittedName>
</protein>
<name>A0AAV3XEZ2_9CYAN</name>
<dbReference type="PANTHER" id="PTHR36172">
    <property type="match status" value="1"/>
</dbReference>
<dbReference type="GO" id="GO:0000150">
    <property type="term" value="F:DNA strand exchange activity"/>
    <property type="evidence" value="ECO:0007669"/>
    <property type="project" value="InterPro"/>
</dbReference>
<evidence type="ECO:0000259" key="1">
    <source>
        <dbReference type="PROSITE" id="PS51736"/>
    </source>
</evidence>
<gene>
    <name evidence="2" type="ORF">MiSe_52540</name>
</gene>
<keyword evidence="3" id="KW-1185">Reference proteome</keyword>
<reference evidence="2" key="1">
    <citation type="submission" date="2019-10" db="EMBL/GenBank/DDBJ databases">
        <title>Draft genome sequece of Microseira wollei NIES-4236.</title>
        <authorList>
            <person name="Yamaguchi H."/>
            <person name="Suzuki S."/>
            <person name="Kawachi M."/>
        </authorList>
    </citation>
    <scope>NUCLEOTIDE SEQUENCE</scope>
    <source>
        <strain evidence="2">NIES-4236</strain>
    </source>
</reference>
<dbReference type="GO" id="GO:0003677">
    <property type="term" value="F:DNA binding"/>
    <property type="evidence" value="ECO:0007669"/>
    <property type="project" value="InterPro"/>
</dbReference>
<dbReference type="InterPro" id="IPR009061">
    <property type="entry name" value="DNA-bd_dom_put_sf"/>
</dbReference>